<dbReference type="AlphaFoldDB" id="A0A286IAA8"/>
<feature type="transmembrane region" description="Helical" evidence="1">
    <location>
        <begin position="295"/>
        <end position="312"/>
    </location>
</feature>
<feature type="transmembrane region" description="Helical" evidence="1">
    <location>
        <begin position="269"/>
        <end position="289"/>
    </location>
</feature>
<keyword evidence="1" id="KW-0472">Membrane</keyword>
<reference evidence="4" key="1">
    <citation type="submission" date="2017-08" db="EMBL/GenBank/DDBJ databases">
        <authorList>
            <person name="Varghese N."/>
            <person name="Submissions S."/>
        </authorList>
    </citation>
    <scope>NUCLEOTIDE SEQUENCE [LARGE SCALE GENOMIC DNA]</scope>
    <source>
        <strain evidence="4">KCTC 23107</strain>
    </source>
</reference>
<evidence type="ECO:0000313" key="4">
    <source>
        <dbReference type="Proteomes" id="UP000219465"/>
    </source>
</evidence>
<feature type="transmembrane region" description="Helical" evidence="1">
    <location>
        <begin position="33"/>
        <end position="53"/>
    </location>
</feature>
<protein>
    <submittedName>
        <fullName evidence="3">Drug/metabolite transporter (DMT)-like permease</fullName>
    </submittedName>
</protein>
<keyword evidence="1" id="KW-0812">Transmembrane</keyword>
<evidence type="ECO:0000259" key="2">
    <source>
        <dbReference type="Pfam" id="PF00892"/>
    </source>
</evidence>
<feature type="transmembrane region" description="Helical" evidence="1">
    <location>
        <begin position="95"/>
        <end position="114"/>
    </location>
</feature>
<feature type="domain" description="EamA" evidence="2">
    <location>
        <begin position="180"/>
        <end position="311"/>
    </location>
</feature>
<dbReference type="InterPro" id="IPR000620">
    <property type="entry name" value="EamA_dom"/>
</dbReference>
<name>A0A286IAA8_9HYPH</name>
<dbReference type="SUPFAM" id="SSF103481">
    <property type="entry name" value="Multidrug resistance efflux transporter EmrE"/>
    <property type="match status" value="2"/>
</dbReference>
<dbReference type="Proteomes" id="UP000219465">
    <property type="component" value="Unassembled WGS sequence"/>
</dbReference>
<feature type="domain" description="EamA" evidence="2">
    <location>
        <begin position="31"/>
        <end position="164"/>
    </location>
</feature>
<dbReference type="EMBL" id="OCPC01000001">
    <property type="protein sequence ID" value="SOE16566.1"/>
    <property type="molecule type" value="Genomic_DNA"/>
</dbReference>
<keyword evidence="4" id="KW-1185">Reference proteome</keyword>
<feature type="transmembrane region" description="Helical" evidence="1">
    <location>
        <begin position="178"/>
        <end position="200"/>
    </location>
</feature>
<organism evidence="3 4">
    <name type="scientific">Hoeflea halophila</name>
    <dbReference type="NCBI Taxonomy" id="714899"/>
    <lineage>
        <taxon>Bacteria</taxon>
        <taxon>Pseudomonadati</taxon>
        <taxon>Pseudomonadota</taxon>
        <taxon>Alphaproteobacteria</taxon>
        <taxon>Hyphomicrobiales</taxon>
        <taxon>Rhizobiaceae</taxon>
        <taxon>Hoeflea</taxon>
    </lineage>
</organism>
<keyword evidence="1" id="KW-1133">Transmembrane helix</keyword>
<feature type="transmembrane region" description="Helical" evidence="1">
    <location>
        <begin position="243"/>
        <end position="262"/>
    </location>
</feature>
<dbReference type="Pfam" id="PF00892">
    <property type="entry name" value="EamA"/>
    <property type="match status" value="2"/>
</dbReference>
<dbReference type="GO" id="GO:0016020">
    <property type="term" value="C:membrane"/>
    <property type="evidence" value="ECO:0007669"/>
    <property type="project" value="InterPro"/>
</dbReference>
<evidence type="ECO:0000313" key="3">
    <source>
        <dbReference type="EMBL" id="SOE16566.1"/>
    </source>
</evidence>
<sequence length="322" mass="33411">MTTAARDTDRATDGVADRAAGAAAGRPDMLKGLGFGLAAALLWAIYNVGVEIGRADGFTSADLALLRYGGAGLILAPLLMLQWRRLPASLTSGRALALSCIIGPPFAFLFNTGYGLAPLAHAVVISPGMSMLVANLLPVLLDRQRLSGNRKLGIAILIIGVIAIAADRPSATEAGDSAILGDLCFVGSGTLWGTFIYLMARWHLPAVATTAAVSILSTLSFLPVYLMWFAPAQLPAAAWIEQLIYQGAIGGGLAIVAFASSIRLLGSGLAGLFPALVPPLAVILAIPLARQWPNGLQILGVVIASAGLIVSLDRVARHFSRK</sequence>
<gene>
    <name evidence="3" type="ORF">SAMN05877838_1439</name>
</gene>
<feature type="transmembrane region" description="Helical" evidence="1">
    <location>
        <begin position="207"/>
        <end position="231"/>
    </location>
</feature>
<dbReference type="InterPro" id="IPR037185">
    <property type="entry name" value="EmrE-like"/>
</dbReference>
<feature type="transmembrane region" description="Helical" evidence="1">
    <location>
        <begin position="148"/>
        <end position="166"/>
    </location>
</feature>
<proteinExistence type="predicted"/>
<accession>A0A286IAA8</accession>
<feature type="transmembrane region" description="Helical" evidence="1">
    <location>
        <begin position="120"/>
        <end position="141"/>
    </location>
</feature>
<feature type="transmembrane region" description="Helical" evidence="1">
    <location>
        <begin position="65"/>
        <end position="83"/>
    </location>
</feature>
<evidence type="ECO:0000256" key="1">
    <source>
        <dbReference type="SAM" id="Phobius"/>
    </source>
</evidence>